<dbReference type="GO" id="GO:0003700">
    <property type="term" value="F:DNA-binding transcription factor activity"/>
    <property type="evidence" value="ECO:0007669"/>
    <property type="project" value="TreeGrafter"/>
</dbReference>
<name>A0A562PCM3_9BURK</name>
<dbReference type="SUPFAM" id="SSF53822">
    <property type="entry name" value="Periplasmic binding protein-like I"/>
    <property type="match status" value="1"/>
</dbReference>
<keyword evidence="2" id="KW-0238">DNA-binding</keyword>
<gene>
    <name evidence="5" type="ORF">IP92_05563</name>
</gene>
<dbReference type="EMBL" id="VLKW01000015">
    <property type="protein sequence ID" value="TWI42171.1"/>
    <property type="molecule type" value="Genomic_DNA"/>
</dbReference>
<organism evidence="5 6">
    <name type="scientific">Pseudoduganella flava</name>
    <dbReference type="NCBI Taxonomy" id="871742"/>
    <lineage>
        <taxon>Bacteria</taxon>
        <taxon>Pseudomonadati</taxon>
        <taxon>Pseudomonadota</taxon>
        <taxon>Betaproteobacteria</taxon>
        <taxon>Burkholderiales</taxon>
        <taxon>Oxalobacteraceae</taxon>
        <taxon>Telluria group</taxon>
        <taxon>Pseudoduganella</taxon>
    </lineage>
</organism>
<evidence type="ECO:0000313" key="6">
    <source>
        <dbReference type="Proteomes" id="UP000315112"/>
    </source>
</evidence>
<accession>A0A562PCM3</accession>
<dbReference type="PROSITE" id="PS50932">
    <property type="entry name" value="HTH_LACI_2"/>
    <property type="match status" value="1"/>
</dbReference>
<dbReference type="InterPro" id="IPR010982">
    <property type="entry name" value="Lambda_DNA-bd_dom_sf"/>
</dbReference>
<dbReference type="PANTHER" id="PTHR30146:SF2">
    <property type="entry name" value="HTH-TYPE TRANSCRIPTIONAL REGULATOR GNTR"/>
    <property type="match status" value="1"/>
</dbReference>
<dbReference type="AlphaFoldDB" id="A0A562PCM3"/>
<comment type="caution">
    <text evidence="5">The sequence shown here is derived from an EMBL/GenBank/DDBJ whole genome shotgun (WGS) entry which is preliminary data.</text>
</comment>
<evidence type="ECO:0000259" key="4">
    <source>
        <dbReference type="PROSITE" id="PS50932"/>
    </source>
</evidence>
<dbReference type="SUPFAM" id="SSF47413">
    <property type="entry name" value="lambda repressor-like DNA-binding domains"/>
    <property type="match status" value="1"/>
</dbReference>
<keyword evidence="3" id="KW-0804">Transcription</keyword>
<evidence type="ECO:0000256" key="2">
    <source>
        <dbReference type="ARBA" id="ARBA00023125"/>
    </source>
</evidence>
<proteinExistence type="predicted"/>
<dbReference type="Gene3D" id="1.10.260.40">
    <property type="entry name" value="lambda repressor-like DNA-binding domains"/>
    <property type="match status" value="1"/>
</dbReference>
<evidence type="ECO:0000313" key="5">
    <source>
        <dbReference type="EMBL" id="TWI42171.1"/>
    </source>
</evidence>
<dbReference type="InterPro" id="IPR028082">
    <property type="entry name" value="Peripla_BP_I"/>
</dbReference>
<sequence length="361" mass="39191">MDKSKPNNDKTCATRLLSDMSKSPSTRSRASGRVTLSDVAARAGVAPMTASRAINQPDLVSALLRQRVEQAVEELGYVPNRAARALASSHSNVIVVLVPSLSNTVFTAVLQGIQDALDHDNYQLLIGNTRYSDAEEEKLLNVYMQSNPDGILLSGLTHSARVQQMLQTSRVPVVSMMDLSSDPDLLCVGFSQVEAGQAMTRYLIGKGKRRIGFIGAQLDERTLRRAEGYRKAMAEAGLADPRLELMVPDPSTIALGAELVGRMLAQVPDCDAIFCCNDDLAHGAIYQCQRRGIAVPEQLAICGFNDLPASAWMKPALTTIATPRYRIGFEAATMLRAAIRGEFPREAHLDLGFTLMARESA</sequence>
<dbReference type="Pfam" id="PF00356">
    <property type="entry name" value="LacI"/>
    <property type="match status" value="1"/>
</dbReference>
<evidence type="ECO:0000256" key="3">
    <source>
        <dbReference type="ARBA" id="ARBA00023163"/>
    </source>
</evidence>
<dbReference type="Proteomes" id="UP000315112">
    <property type="component" value="Unassembled WGS sequence"/>
</dbReference>
<dbReference type="CDD" id="cd01392">
    <property type="entry name" value="HTH_LacI"/>
    <property type="match status" value="1"/>
</dbReference>
<reference evidence="5 6" key="1">
    <citation type="journal article" date="2015" name="Stand. Genomic Sci.">
        <title>Genomic Encyclopedia of Bacterial and Archaeal Type Strains, Phase III: the genomes of soil and plant-associated and newly described type strains.</title>
        <authorList>
            <person name="Whitman W.B."/>
            <person name="Woyke T."/>
            <person name="Klenk H.P."/>
            <person name="Zhou Y."/>
            <person name="Lilburn T.G."/>
            <person name="Beck B.J."/>
            <person name="De Vos P."/>
            <person name="Vandamme P."/>
            <person name="Eisen J.A."/>
            <person name="Garrity G."/>
            <person name="Hugenholtz P."/>
            <person name="Kyrpides N.C."/>
        </authorList>
    </citation>
    <scope>NUCLEOTIDE SEQUENCE [LARGE SCALE GENOMIC DNA]</scope>
    <source>
        <strain evidence="5 6">CGMCC 1.10685</strain>
    </source>
</reference>
<keyword evidence="1" id="KW-0805">Transcription regulation</keyword>
<dbReference type="SMART" id="SM00354">
    <property type="entry name" value="HTH_LACI"/>
    <property type="match status" value="1"/>
</dbReference>
<dbReference type="GO" id="GO:0000976">
    <property type="term" value="F:transcription cis-regulatory region binding"/>
    <property type="evidence" value="ECO:0007669"/>
    <property type="project" value="TreeGrafter"/>
</dbReference>
<dbReference type="Pfam" id="PF13377">
    <property type="entry name" value="Peripla_BP_3"/>
    <property type="match status" value="1"/>
</dbReference>
<dbReference type="InterPro" id="IPR046335">
    <property type="entry name" value="LacI/GalR-like_sensor"/>
</dbReference>
<dbReference type="CDD" id="cd01575">
    <property type="entry name" value="PBP1_GntR"/>
    <property type="match status" value="1"/>
</dbReference>
<evidence type="ECO:0000256" key="1">
    <source>
        <dbReference type="ARBA" id="ARBA00023015"/>
    </source>
</evidence>
<feature type="domain" description="HTH lacI-type" evidence="4">
    <location>
        <begin position="34"/>
        <end position="88"/>
    </location>
</feature>
<dbReference type="PANTHER" id="PTHR30146">
    <property type="entry name" value="LACI-RELATED TRANSCRIPTIONAL REPRESSOR"/>
    <property type="match status" value="1"/>
</dbReference>
<dbReference type="Gene3D" id="3.40.50.2300">
    <property type="match status" value="2"/>
</dbReference>
<dbReference type="InterPro" id="IPR000843">
    <property type="entry name" value="HTH_LacI"/>
</dbReference>
<protein>
    <submittedName>
        <fullName evidence="5">Transcriptional regulator, LacI family</fullName>
    </submittedName>
</protein>